<accession>A0A2U2BNM5</accession>
<organism evidence="2 3">
    <name type="scientific">Alcaligenes faecalis</name>
    <dbReference type="NCBI Taxonomy" id="511"/>
    <lineage>
        <taxon>Bacteria</taxon>
        <taxon>Pseudomonadati</taxon>
        <taxon>Pseudomonadota</taxon>
        <taxon>Betaproteobacteria</taxon>
        <taxon>Burkholderiales</taxon>
        <taxon>Alcaligenaceae</taxon>
        <taxon>Alcaligenes</taxon>
    </lineage>
</organism>
<dbReference type="Proteomes" id="UP000245216">
    <property type="component" value="Unassembled WGS sequence"/>
</dbReference>
<keyword evidence="1" id="KW-1133">Transmembrane helix</keyword>
<protein>
    <submittedName>
        <fullName evidence="2">Uncharacterized protein</fullName>
    </submittedName>
</protein>
<dbReference type="EMBL" id="QEXO01000001">
    <property type="protein sequence ID" value="PWE15625.1"/>
    <property type="molecule type" value="Genomic_DNA"/>
</dbReference>
<evidence type="ECO:0000256" key="1">
    <source>
        <dbReference type="SAM" id="Phobius"/>
    </source>
</evidence>
<dbReference type="RefSeq" id="WP_109088325.1">
    <property type="nucleotide sequence ID" value="NZ_QEXO01000001.1"/>
</dbReference>
<feature type="transmembrane region" description="Helical" evidence="1">
    <location>
        <begin position="78"/>
        <end position="96"/>
    </location>
</feature>
<comment type="caution">
    <text evidence="2">The sequence shown here is derived from an EMBL/GenBank/DDBJ whole genome shotgun (WGS) entry which is preliminary data.</text>
</comment>
<evidence type="ECO:0000313" key="3">
    <source>
        <dbReference type="Proteomes" id="UP000245216"/>
    </source>
</evidence>
<keyword evidence="1" id="KW-0812">Transmembrane</keyword>
<feature type="transmembrane region" description="Helical" evidence="1">
    <location>
        <begin position="21"/>
        <end position="49"/>
    </location>
</feature>
<gene>
    <name evidence="2" type="ORF">DF183_02520</name>
</gene>
<sequence length="132" mass="15180">MELIPKNTLSPVNKKNHFTRTLFAITSLIWSSFIGMCVFLGLPILGFMLSRGKNHEVNDLLTELNINYLLDQLIQMDWVSLGVLYGFAYGLFSFLVKHREYFEQLRRRRFKQRMAGQEVGAAHSPLGEDTAP</sequence>
<dbReference type="AlphaFoldDB" id="A0A2U2BNM5"/>
<reference evidence="2 3" key="2">
    <citation type="submission" date="2018-05" db="EMBL/GenBank/DDBJ databases">
        <authorList>
            <person name="Lanie J.A."/>
            <person name="Ng W.-L."/>
            <person name="Kazmierczak K.M."/>
            <person name="Andrzejewski T.M."/>
            <person name="Davidsen T.M."/>
            <person name="Wayne K.J."/>
            <person name="Tettelin H."/>
            <person name="Glass J.I."/>
            <person name="Rusch D."/>
            <person name="Podicherti R."/>
            <person name="Tsui H.-C.T."/>
            <person name="Winkler M.E."/>
        </authorList>
    </citation>
    <scope>NUCLEOTIDE SEQUENCE [LARGE SCALE GENOMIC DNA]</scope>
    <source>
        <strain evidence="2 3">YBY</strain>
    </source>
</reference>
<name>A0A2U2BNM5_ALCFA</name>
<keyword evidence="1" id="KW-0472">Membrane</keyword>
<reference evidence="2 3" key="1">
    <citation type="submission" date="2018-05" db="EMBL/GenBank/DDBJ databases">
        <title>Genome Sequence of an Efficient Indole-Degrading Bacterium, Alcaligenes sp.YBY.</title>
        <authorList>
            <person name="Yang B."/>
        </authorList>
    </citation>
    <scope>NUCLEOTIDE SEQUENCE [LARGE SCALE GENOMIC DNA]</scope>
    <source>
        <strain evidence="2 3">YBY</strain>
    </source>
</reference>
<evidence type="ECO:0000313" key="2">
    <source>
        <dbReference type="EMBL" id="PWE15625.1"/>
    </source>
</evidence>
<proteinExistence type="predicted"/>